<evidence type="ECO:0000256" key="1">
    <source>
        <dbReference type="SAM" id="MobiDB-lite"/>
    </source>
</evidence>
<feature type="region of interest" description="Disordered" evidence="1">
    <location>
        <begin position="138"/>
        <end position="162"/>
    </location>
</feature>
<sequence length="162" mass="18349">MKSLLTLQTRKMVCETISVWEKLQKRPEFIWLKANDRFGFFFNFQPNPDGIPTGSFAVRVLRTRPSRHLVPARSRLFLFLGPFCTRKAQTLKRSKAAGAVYGSLDVPESLGVSSALTLGNRPRSRHVPIYPLGLPPPRAFPQLSSPRQSDRRKPLNFLNSSN</sequence>
<organism evidence="2 3">
    <name type="scientific">Steinernema carpocapsae</name>
    <name type="common">Entomopathogenic nematode</name>
    <dbReference type="NCBI Taxonomy" id="34508"/>
    <lineage>
        <taxon>Eukaryota</taxon>
        <taxon>Metazoa</taxon>
        <taxon>Ecdysozoa</taxon>
        <taxon>Nematoda</taxon>
        <taxon>Chromadorea</taxon>
        <taxon>Rhabditida</taxon>
        <taxon>Tylenchina</taxon>
        <taxon>Panagrolaimomorpha</taxon>
        <taxon>Strongyloidoidea</taxon>
        <taxon>Steinernematidae</taxon>
        <taxon>Steinernema</taxon>
    </lineage>
</organism>
<dbReference type="EMBL" id="AZBU02000006">
    <property type="protein sequence ID" value="TKR73330.1"/>
    <property type="molecule type" value="Genomic_DNA"/>
</dbReference>
<dbReference type="AlphaFoldDB" id="A0A4U5MU86"/>
<keyword evidence="3" id="KW-1185">Reference proteome</keyword>
<evidence type="ECO:0000313" key="3">
    <source>
        <dbReference type="Proteomes" id="UP000298663"/>
    </source>
</evidence>
<dbReference type="Proteomes" id="UP000298663">
    <property type="component" value="Unassembled WGS sequence"/>
</dbReference>
<accession>A0A4U5MU86</accession>
<reference evidence="2 3" key="1">
    <citation type="journal article" date="2015" name="Genome Biol.">
        <title>Comparative genomics of Steinernema reveals deeply conserved gene regulatory networks.</title>
        <authorList>
            <person name="Dillman A.R."/>
            <person name="Macchietto M."/>
            <person name="Porter C.F."/>
            <person name="Rogers A."/>
            <person name="Williams B."/>
            <person name="Antoshechkin I."/>
            <person name="Lee M.M."/>
            <person name="Goodwin Z."/>
            <person name="Lu X."/>
            <person name="Lewis E.E."/>
            <person name="Goodrich-Blair H."/>
            <person name="Stock S.P."/>
            <person name="Adams B.J."/>
            <person name="Sternberg P.W."/>
            <person name="Mortazavi A."/>
        </authorList>
    </citation>
    <scope>NUCLEOTIDE SEQUENCE [LARGE SCALE GENOMIC DNA]</scope>
    <source>
        <strain evidence="2 3">ALL</strain>
    </source>
</reference>
<evidence type="ECO:0000313" key="2">
    <source>
        <dbReference type="EMBL" id="TKR73330.1"/>
    </source>
</evidence>
<comment type="caution">
    <text evidence="2">The sequence shown here is derived from an EMBL/GenBank/DDBJ whole genome shotgun (WGS) entry which is preliminary data.</text>
</comment>
<reference evidence="2 3" key="2">
    <citation type="journal article" date="2019" name="G3 (Bethesda)">
        <title>Hybrid Assembly of the Genome of the Entomopathogenic Nematode Steinernema carpocapsae Identifies the X-Chromosome.</title>
        <authorList>
            <person name="Serra L."/>
            <person name="Macchietto M."/>
            <person name="Macias-Munoz A."/>
            <person name="McGill C.J."/>
            <person name="Rodriguez I.M."/>
            <person name="Rodriguez B."/>
            <person name="Murad R."/>
            <person name="Mortazavi A."/>
        </authorList>
    </citation>
    <scope>NUCLEOTIDE SEQUENCE [LARGE SCALE GENOMIC DNA]</scope>
    <source>
        <strain evidence="2 3">ALL</strain>
    </source>
</reference>
<name>A0A4U5MU86_STECR</name>
<gene>
    <name evidence="2" type="ORF">L596_020650</name>
</gene>
<protein>
    <submittedName>
        <fullName evidence="2">Uncharacterized protein</fullName>
    </submittedName>
</protein>
<proteinExistence type="predicted"/>